<dbReference type="PRINTS" id="PR00459">
    <property type="entry name" value="ASPEROXIDASE"/>
</dbReference>
<dbReference type="InterPro" id="IPR019794">
    <property type="entry name" value="Peroxidases_AS"/>
</dbReference>
<comment type="function">
    <text evidence="1">Destroys radicals which are normally produced within the cells and which are toxic to biological systems.</text>
</comment>
<keyword evidence="11" id="KW-0496">Mitochondrion</keyword>
<evidence type="ECO:0000256" key="4">
    <source>
        <dbReference type="ARBA" id="ARBA00005997"/>
    </source>
</evidence>
<dbReference type="PROSITE" id="PS00436">
    <property type="entry name" value="PEROXIDASE_2"/>
    <property type="match status" value="1"/>
</dbReference>
<dbReference type="GO" id="GO:0005758">
    <property type="term" value="C:mitochondrial intermembrane space"/>
    <property type="evidence" value="ECO:0007669"/>
    <property type="project" value="UniProtKB-SubCell"/>
</dbReference>
<dbReference type="GO" id="GO:0034599">
    <property type="term" value="P:cellular response to oxidative stress"/>
    <property type="evidence" value="ECO:0007669"/>
    <property type="project" value="InterPro"/>
</dbReference>
<evidence type="ECO:0000259" key="16">
    <source>
        <dbReference type="PROSITE" id="PS50873"/>
    </source>
</evidence>
<dbReference type="GO" id="GO:0005759">
    <property type="term" value="C:mitochondrial matrix"/>
    <property type="evidence" value="ECO:0007669"/>
    <property type="project" value="UniProtKB-SubCell"/>
</dbReference>
<keyword evidence="15" id="KW-1133">Transmembrane helix</keyword>
<dbReference type="FunFam" id="1.10.520.10:FF:000005">
    <property type="entry name" value="Cytochrome c peroxidase"/>
    <property type="match status" value="1"/>
</dbReference>
<evidence type="ECO:0000256" key="9">
    <source>
        <dbReference type="ARBA" id="ARBA00023002"/>
    </source>
</evidence>
<accession>A0A7H8QJ32</accession>
<dbReference type="GeneID" id="55988224"/>
<keyword evidence="9 14" id="KW-0560">Oxidoreductase</keyword>
<evidence type="ECO:0000256" key="10">
    <source>
        <dbReference type="ARBA" id="ARBA00023004"/>
    </source>
</evidence>
<evidence type="ECO:0000256" key="7">
    <source>
        <dbReference type="ARBA" id="ARBA00022723"/>
    </source>
</evidence>
<keyword evidence="15" id="KW-0812">Transmembrane</keyword>
<evidence type="ECO:0000256" key="5">
    <source>
        <dbReference type="ARBA" id="ARBA00022559"/>
    </source>
</evidence>
<dbReference type="RefSeq" id="XP_035339811.1">
    <property type="nucleotide sequence ID" value="XM_035483918.1"/>
</dbReference>
<dbReference type="GO" id="GO:0000302">
    <property type="term" value="P:response to reactive oxygen species"/>
    <property type="evidence" value="ECO:0007669"/>
    <property type="project" value="TreeGrafter"/>
</dbReference>
<keyword evidence="7" id="KW-0479">Metal-binding</keyword>
<dbReference type="PROSITE" id="PS00435">
    <property type="entry name" value="PEROXIDASE_1"/>
    <property type="match status" value="1"/>
</dbReference>
<evidence type="ECO:0000256" key="6">
    <source>
        <dbReference type="ARBA" id="ARBA00022617"/>
    </source>
</evidence>
<dbReference type="PRINTS" id="PR00458">
    <property type="entry name" value="PEROXIDASE"/>
</dbReference>
<keyword evidence="18" id="KW-1185">Reference proteome</keyword>
<comment type="catalytic activity">
    <reaction evidence="13">
        <text>2 Fe(II)-[cytochrome c] + H2O2 + 2 H(+) = 2 Fe(III)-[cytochrome c] + 2 H2O</text>
        <dbReference type="Rhea" id="RHEA:16581"/>
        <dbReference type="Rhea" id="RHEA-COMP:10350"/>
        <dbReference type="Rhea" id="RHEA-COMP:14399"/>
        <dbReference type="ChEBI" id="CHEBI:15377"/>
        <dbReference type="ChEBI" id="CHEBI:15378"/>
        <dbReference type="ChEBI" id="CHEBI:16240"/>
        <dbReference type="ChEBI" id="CHEBI:29033"/>
        <dbReference type="ChEBI" id="CHEBI:29034"/>
        <dbReference type="EC" id="1.11.1.5"/>
    </reaction>
</comment>
<dbReference type="Gene3D" id="1.10.520.10">
    <property type="match status" value="1"/>
</dbReference>
<dbReference type="AlphaFoldDB" id="A0A7H8QJ32"/>
<dbReference type="CDD" id="cd00691">
    <property type="entry name" value="ascorbate_peroxidase"/>
    <property type="match status" value="1"/>
</dbReference>
<evidence type="ECO:0000256" key="15">
    <source>
        <dbReference type="SAM" id="Phobius"/>
    </source>
</evidence>
<evidence type="ECO:0000256" key="11">
    <source>
        <dbReference type="ARBA" id="ARBA00023128"/>
    </source>
</evidence>
<keyword evidence="5 14" id="KW-0575">Peroxidase</keyword>
<dbReference type="Proteomes" id="UP000509510">
    <property type="component" value="Chromosome I"/>
</dbReference>
<dbReference type="GO" id="GO:0020037">
    <property type="term" value="F:heme binding"/>
    <property type="evidence" value="ECO:0007669"/>
    <property type="project" value="UniProtKB-UniRule"/>
</dbReference>
<dbReference type="PROSITE" id="PS50873">
    <property type="entry name" value="PEROXIDASE_4"/>
    <property type="match status" value="1"/>
</dbReference>
<dbReference type="PANTHER" id="PTHR31356">
    <property type="entry name" value="THYLAKOID LUMENAL 29 KDA PROTEIN, CHLOROPLASTIC-RELATED"/>
    <property type="match status" value="1"/>
</dbReference>
<dbReference type="InterPro" id="IPR019793">
    <property type="entry name" value="Peroxidases_heam-ligand_BS"/>
</dbReference>
<dbReference type="EC" id="1.11.1.-" evidence="14"/>
<dbReference type="PANTHER" id="PTHR31356:SF58">
    <property type="entry name" value="CYTOCHROME C PEROXIDASE, MITOCHONDRIAL"/>
    <property type="match status" value="1"/>
</dbReference>
<dbReference type="Gene3D" id="1.10.420.10">
    <property type="entry name" value="Peroxidase, domain 2"/>
    <property type="match status" value="1"/>
</dbReference>
<dbReference type="GO" id="GO:0004130">
    <property type="term" value="F:cytochrome-c peroxidase activity"/>
    <property type="evidence" value="ECO:0007669"/>
    <property type="project" value="UniProtKB-EC"/>
</dbReference>
<proteinExistence type="inferred from homology"/>
<comment type="subunit">
    <text evidence="12">Forms a one-to-one complex with cytochrome c.</text>
</comment>
<dbReference type="GO" id="GO:0046872">
    <property type="term" value="F:metal ion binding"/>
    <property type="evidence" value="ECO:0007669"/>
    <property type="project" value="UniProtKB-UniRule"/>
</dbReference>
<protein>
    <recommendedName>
        <fullName evidence="14">Peroxidase</fullName>
        <ecNumber evidence="14">1.11.1.-</ecNumber>
    </recommendedName>
</protein>
<gene>
    <name evidence="17" type="ORF">TRUGW13939_00711</name>
</gene>
<reference evidence="18" key="1">
    <citation type="submission" date="2020-06" db="EMBL/GenBank/DDBJ databases">
        <title>A chromosome-scale genome assembly of Talaromyces rugulosus W13939.</title>
        <authorList>
            <person name="Wang B."/>
            <person name="Guo L."/>
            <person name="Ye K."/>
            <person name="Wang L."/>
        </authorList>
    </citation>
    <scope>NUCLEOTIDE SEQUENCE [LARGE SCALE GENOMIC DNA]</scope>
    <source>
        <strain evidence="18">W13939</strain>
    </source>
</reference>
<dbReference type="InterPro" id="IPR002016">
    <property type="entry name" value="Haem_peroxidase"/>
</dbReference>
<feature type="domain" description="Plant heme peroxidase family profile" evidence="16">
    <location>
        <begin position="95"/>
        <end position="358"/>
    </location>
</feature>
<comment type="similarity">
    <text evidence="4">Belongs to the peroxidase family. Cytochrome c peroxidase subfamily.</text>
</comment>
<keyword evidence="6" id="KW-0349">Heme</keyword>
<evidence type="ECO:0000256" key="2">
    <source>
        <dbReference type="ARBA" id="ARBA00004305"/>
    </source>
</evidence>
<evidence type="ECO:0000313" key="17">
    <source>
        <dbReference type="EMBL" id="QKX53632.1"/>
    </source>
</evidence>
<dbReference type="KEGG" id="trg:TRUGW13939_00711"/>
<keyword evidence="8" id="KW-0809">Transit peptide</keyword>
<evidence type="ECO:0000256" key="8">
    <source>
        <dbReference type="ARBA" id="ARBA00022946"/>
    </source>
</evidence>
<dbReference type="InterPro" id="IPR010255">
    <property type="entry name" value="Haem_peroxidase_sf"/>
</dbReference>
<dbReference type="GO" id="GO:0042744">
    <property type="term" value="P:hydrogen peroxide catabolic process"/>
    <property type="evidence" value="ECO:0007669"/>
    <property type="project" value="TreeGrafter"/>
</dbReference>
<evidence type="ECO:0000256" key="13">
    <source>
        <dbReference type="ARBA" id="ARBA00049265"/>
    </source>
</evidence>
<keyword evidence="10" id="KW-0408">Iron</keyword>
<evidence type="ECO:0000256" key="1">
    <source>
        <dbReference type="ARBA" id="ARBA00003917"/>
    </source>
</evidence>
<sequence>MAAAARSATRAFARSNLRPVARSSRFALPIQTARASGRRGYSSEANAPKSNSALFIGIGLAAAGGAGYYFYSNGDAKASATFVPTQDDYQKVYNEIARLLVEKDDYDDGSYGPVLVRLAWHASGTYDKETGTGGSNGATMRFAPESDHGANAGLKLARDFLEPVKQKFPWITYSDLWTLAGVTAIQELQGPAIPWRPGRQDRDVAACTPDGRLPDASKDQKHIRAIFGRMGFDDREMVALSGAHSLGRAHTDRSGYDGPWDFSPTVFTNEFFRLLVEEKWAWKKWNGPDQFTDKTTKTLMMLPTDLALVKDKEFKKHVERYAKDSEVFFKEFSDAFVKLLELGVPFTSEERYTLKTSS</sequence>
<feature type="transmembrane region" description="Helical" evidence="15">
    <location>
        <begin position="53"/>
        <end position="71"/>
    </location>
</feature>
<name>A0A7H8QJ32_TALRU</name>
<evidence type="ECO:0000313" key="18">
    <source>
        <dbReference type="Proteomes" id="UP000509510"/>
    </source>
</evidence>
<dbReference type="FunFam" id="1.10.420.10:FF:000009">
    <property type="entry name" value="Ascorbate peroxidase"/>
    <property type="match status" value="1"/>
</dbReference>
<dbReference type="InterPro" id="IPR044831">
    <property type="entry name" value="Ccp1-like"/>
</dbReference>
<evidence type="ECO:0000256" key="14">
    <source>
        <dbReference type="RuleBase" id="RU363051"/>
    </source>
</evidence>
<dbReference type="SUPFAM" id="SSF48113">
    <property type="entry name" value="Heme-dependent peroxidases"/>
    <property type="match status" value="1"/>
</dbReference>
<dbReference type="EMBL" id="CP055898">
    <property type="protein sequence ID" value="QKX53632.1"/>
    <property type="molecule type" value="Genomic_DNA"/>
</dbReference>
<dbReference type="OrthoDB" id="2859658at2759"/>
<comment type="subcellular location">
    <subcellularLocation>
        <location evidence="3">Mitochondrion intermembrane space</location>
    </subcellularLocation>
    <subcellularLocation>
        <location evidence="2">Mitochondrion matrix</location>
    </subcellularLocation>
</comment>
<keyword evidence="15" id="KW-0472">Membrane</keyword>
<organism evidence="17 18">
    <name type="scientific">Talaromyces rugulosus</name>
    <name type="common">Penicillium rugulosum</name>
    <dbReference type="NCBI Taxonomy" id="121627"/>
    <lineage>
        <taxon>Eukaryota</taxon>
        <taxon>Fungi</taxon>
        <taxon>Dikarya</taxon>
        <taxon>Ascomycota</taxon>
        <taxon>Pezizomycotina</taxon>
        <taxon>Eurotiomycetes</taxon>
        <taxon>Eurotiomycetidae</taxon>
        <taxon>Eurotiales</taxon>
        <taxon>Trichocomaceae</taxon>
        <taxon>Talaromyces</taxon>
        <taxon>Talaromyces sect. Islandici</taxon>
    </lineage>
</organism>
<evidence type="ECO:0000256" key="12">
    <source>
        <dbReference type="ARBA" id="ARBA00038574"/>
    </source>
</evidence>
<dbReference type="InterPro" id="IPR002207">
    <property type="entry name" value="Peroxidase_I"/>
</dbReference>
<dbReference type="Pfam" id="PF00141">
    <property type="entry name" value="peroxidase"/>
    <property type="match status" value="1"/>
</dbReference>
<evidence type="ECO:0000256" key="3">
    <source>
        <dbReference type="ARBA" id="ARBA00004569"/>
    </source>
</evidence>